<protein>
    <submittedName>
        <fullName evidence="1">RNA polymerase-like protein</fullName>
    </submittedName>
</protein>
<sequence length="56" mass="6578">MKNLKKLAKKLLKINDKEVTRSCSNCEKYGSMRCPNSFYCYSTENKPFFKPKHNGK</sequence>
<name>A0AAE7V477_9CAUD</name>
<dbReference type="Proteomes" id="UP000827426">
    <property type="component" value="Segment"/>
</dbReference>
<evidence type="ECO:0000313" key="2">
    <source>
        <dbReference type="Proteomes" id="UP000827426"/>
    </source>
</evidence>
<dbReference type="KEGG" id="vg:75690996"/>
<proteinExistence type="predicted"/>
<organism evidence="1 2">
    <name type="scientific">uncultured phage cr36_1</name>
    <dbReference type="NCBI Taxonomy" id="2986397"/>
    <lineage>
        <taxon>Viruses</taxon>
        <taxon>Duplodnaviria</taxon>
        <taxon>Heunggongvirae</taxon>
        <taxon>Uroviricota</taxon>
        <taxon>Caudoviricetes</taxon>
        <taxon>Crassvirales</taxon>
        <taxon>Intestiviridae</taxon>
        <taxon>Churivirinae</taxon>
        <taxon>Jahgtovirus</taxon>
        <taxon>Jahgtovirus gastrointestinalis</taxon>
    </lineage>
</organism>
<dbReference type="GeneID" id="75690996"/>
<keyword evidence="2" id="KW-1185">Reference proteome</keyword>
<evidence type="ECO:0000313" key="1">
    <source>
        <dbReference type="EMBL" id="QWM89546.1"/>
    </source>
</evidence>
<dbReference type="RefSeq" id="YP_010359118.1">
    <property type="nucleotide sequence ID" value="NC_062769.1"/>
</dbReference>
<dbReference type="EMBL" id="MZ130479">
    <property type="protein sequence ID" value="QWM89546.1"/>
    <property type="molecule type" value="Genomic_DNA"/>
</dbReference>
<gene>
    <name evidence="1" type="primary">gp_16230</name>
</gene>
<accession>A0AAE7V477</accession>
<reference evidence="1 2" key="1">
    <citation type="submission" date="2021-04" db="EMBL/GenBank/DDBJ databases">
        <authorList>
            <person name="Shkoporov A.N."/>
            <person name="Stockdale S.R."/>
            <person name="Guerin E."/>
            <person name="Ross R.P."/>
            <person name="Hill C."/>
        </authorList>
    </citation>
    <scope>NUCLEOTIDE SEQUENCE [LARGE SCALE GENOMIC DNA]</scope>
    <source>
        <strain evidence="2">cr36_1</strain>
    </source>
</reference>